<dbReference type="GeneID" id="108850137"/>
<evidence type="ECO:0000313" key="9">
    <source>
        <dbReference type="Proteomes" id="UP000504610"/>
    </source>
</evidence>
<dbReference type="Gene3D" id="3.30.1330.80">
    <property type="entry name" value="Hypothetical protein, similar to alpha- acetolactate decarboxylase, domain 2"/>
    <property type="match status" value="1"/>
</dbReference>
<dbReference type="GO" id="GO:0003680">
    <property type="term" value="F:minor groove of adenine-thymine-rich DNA binding"/>
    <property type="evidence" value="ECO:0007669"/>
    <property type="project" value="UniProtKB-UniRule"/>
</dbReference>
<feature type="domain" description="PPC" evidence="8">
    <location>
        <begin position="137"/>
        <end position="274"/>
    </location>
</feature>
<evidence type="ECO:0000259" key="8">
    <source>
        <dbReference type="PROSITE" id="PS51742"/>
    </source>
</evidence>
<dbReference type="RefSeq" id="XP_018479216.1">
    <property type="nucleotide sequence ID" value="XM_018623714.1"/>
</dbReference>
<evidence type="ECO:0000256" key="7">
    <source>
        <dbReference type="SAM" id="MobiDB-lite"/>
    </source>
</evidence>
<name>A0A6J0N570_RAPSA</name>
<comment type="function">
    <text evidence="6">Transcription factor that specifically binds AT-rich DNA sequences related to the nuclear matrix attachment regions (MARs).</text>
</comment>
<dbReference type="SUPFAM" id="SSF117856">
    <property type="entry name" value="AF0104/ALDC/Ptd012-like"/>
    <property type="match status" value="1"/>
</dbReference>
<feature type="compositionally biased region" description="Low complexity" evidence="7">
    <location>
        <begin position="109"/>
        <end position="121"/>
    </location>
</feature>
<feature type="compositionally biased region" description="Low complexity" evidence="7">
    <location>
        <begin position="12"/>
        <end position="21"/>
    </location>
</feature>
<protein>
    <recommendedName>
        <fullName evidence="6">AT-hook motif nuclear-localized protein</fullName>
    </recommendedName>
</protein>
<dbReference type="GO" id="GO:0005634">
    <property type="term" value="C:nucleus"/>
    <property type="evidence" value="ECO:0007669"/>
    <property type="project" value="UniProtKB-SubCell"/>
</dbReference>
<dbReference type="InterPro" id="IPR005175">
    <property type="entry name" value="PPC_dom"/>
</dbReference>
<keyword evidence="4 6" id="KW-0804">Transcription</keyword>
<feature type="region of interest" description="Disordered" evidence="7">
    <location>
        <begin position="62"/>
        <end position="95"/>
    </location>
</feature>
<dbReference type="InterPro" id="IPR039605">
    <property type="entry name" value="AHL"/>
</dbReference>
<reference evidence="10" key="1">
    <citation type="submission" date="2025-08" db="UniProtKB">
        <authorList>
            <consortium name="RefSeq"/>
        </authorList>
    </citation>
    <scope>IDENTIFICATION</scope>
    <source>
        <tissue evidence="10">Leaf</tissue>
    </source>
</reference>
<dbReference type="CDD" id="cd11378">
    <property type="entry name" value="DUF296"/>
    <property type="match status" value="1"/>
</dbReference>
<keyword evidence="5 6" id="KW-0539">Nucleus</keyword>
<dbReference type="PROSITE" id="PS51742">
    <property type="entry name" value="PPC"/>
    <property type="match status" value="1"/>
</dbReference>
<organism evidence="9 10">
    <name type="scientific">Raphanus sativus</name>
    <name type="common">Radish</name>
    <name type="synonym">Raphanus raphanistrum var. sativus</name>
    <dbReference type="NCBI Taxonomy" id="3726"/>
    <lineage>
        <taxon>Eukaryota</taxon>
        <taxon>Viridiplantae</taxon>
        <taxon>Streptophyta</taxon>
        <taxon>Embryophyta</taxon>
        <taxon>Tracheophyta</taxon>
        <taxon>Spermatophyta</taxon>
        <taxon>Magnoliopsida</taxon>
        <taxon>eudicotyledons</taxon>
        <taxon>Gunneridae</taxon>
        <taxon>Pentapetalae</taxon>
        <taxon>rosids</taxon>
        <taxon>malvids</taxon>
        <taxon>Brassicales</taxon>
        <taxon>Brassicaceae</taxon>
        <taxon>Brassiceae</taxon>
        <taxon>Raphanus</taxon>
    </lineage>
</organism>
<dbReference type="Pfam" id="PF03479">
    <property type="entry name" value="PCC"/>
    <property type="match status" value="1"/>
</dbReference>
<proteinExistence type="predicted"/>
<evidence type="ECO:0000313" key="10">
    <source>
        <dbReference type="RefSeq" id="XP_018479216.1"/>
    </source>
</evidence>
<evidence type="ECO:0000256" key="1">
    <source>
        <dbReference type="ARBA" id="ARBA00004123"/>
    </source>
</evidence>
<sequence>MDDDSKETNEHQQQQQLQPPQWTLTGSYNRNAAALMGPTSTSQAMMPHWLSVGALSLLQPQQPLGLHGSPSSVPTQQPYMQFGNEQGRPKRKYAPDGIDLSLRLSLPSASDGGGASASRGRPPGPVKKQLNALGGAGTPFIPVIIKVEAGEDIAAKIVGYTHQGPGRVVILSASGAVSSAVLSNPSGVVKYEGLYEIVAMSGSFLITESNGTLTSTGNLSVTLANHNGNIVGGLVAGMLVAGSQFQVVVGIFVPEIVNLSAGRVDNNHESASASATACGVGPDSLWPGSNPQ</sequence>
<dbReference type="PANTHER" id="PTHR31500:SF63">
    <property type="entry name" value="AT-HOOK MOTIF NUCLEAR-LOCALIZED PROTEIN 13"/>
    <property type="match status" value="1"/>
</dbReference>
<keyword evidence="2 6" id="KW-0805">Transcription regulation</keyword>
<accession>A0A6J0N570</accession>
<dbReference type="PANTHER" id="PTHR31500">
    <property type="entry name" value="AT-HOOK MOTIF NUCLEAR-LOCALIZED PROTEIN 9"/>
    <property type="match status" value="1"/>
</dbReference>
<dbReference type="Proteomes" id="UP000504610">
    <property type="component" value="Unplaced"/>
</dbReference>
<keyword evidence="9" id="KW-1185">Reference proteome</keyword>
<evidence type="ECO:0000256" key="6">
    <source>
        <dbReference type="RuleBase" id="RU367031"/>
    </source>
</evidence>
<evidence type="ECO:0000256" key="3">
    <source>
        <dbReference type="ARBA" id="ARBA00023125"/>
    </source>
</evidence>
<feature type="region of interest" description="Disordered" evidence="7">
    <location>
        <begin position="109"/>
        <end position="130"/>
    </location>
</feature>
<keyword evidence="3 6" id="KW-0238">DNA-binding</keyword>
<comment type="domain">
    <text evidence="6">The PPC domain mediates interactions between AHL proteins.</text>
</comment>
<evidence type="ECO:0000256" key="2">
    <source>
        <dbReference type="ARBA" id="ARBA00023015"/>
    </source>
</evidence>
<comment type="subcellular location">
    <subcellularLocation>
        <location evidence="1 6">Nucleus</location>
    </subcellularLocation>
</comment>
<dbReference type="AlphaFoldDB" id="A0A6J0N570"/>
<dbReference type="KEGG" id="rsz:108850137"/>
<evidence type="ECO:0000256" key="5">
    <source>
        <dbReference type="ARBA" id="ARBA00023242"/>
    </source>
</evidence>
<dbReference type="OrthoDB" id="1093529at2759"/>
<gene>
    <name evidence="10" type="primary">LOC108850137</name>
</gene>
<feature type="compositionally biased region" description="Basic and acidic residues" evidence="7">
    <location>
        <begin position="1"/>
        <end position="10"/>
    </location>
</feature>
<feature type="region of interest" description="Disordered" evidence="7">
    <location>
        <begin position="1"/>
        <end position="23"/>
    </location>
</feature>
<evidence type="ECO:0000256" key="4">
    <source>
        <dbReference type="ARBA" id="ARBA00023163"/>
    </source>
</evidence>